<organism evidence="2 3">
    <name type="scientific">Citrobacter koseri (strain ATCC BAA-895 / CDC 4225-83 / SGSC4696)</name>
    <dbReference type="NCBI Taxonomy" id="290338"/>
    <lineage>
        <taxon>Bacteria</taxon>
        <taxon>Pseudomonadati</taxon>
        <taxon>Pseudomonadota</taxon>
        <taxon>Gammaproteobacteria</taxon>
        <taxon>Enterobacterales</taxon>
        <taxon>Enterobacteriaceae</taxon>
        <taxon>Citrobacter</taxon>
    </lineage>
</organism>
<gene>
    <name evidence="2" type="ordered locus">CKO_04358</name>
</gene>
<protein>
    <submittedName>
        <fullName evidence="2">Uncharacterized protein</fullName>
    </submittedName>
</protein>
<accession>A8APK1</accession>
<dbReference type="EMBL" id="CP000822">
    <property type="protein sequence ID" value="ABV15414.1"/>
    <property type="molecule type" value="Genomic_DNA"/>
</dbReference>
<sequence length="49" mass="5836">MIYLAMSGHAYWVKLRERILISPHWLMLLIVSVIFMVQVLYTMTVIAHF</sequence>
<proteinExistence type="predicted"/>
<dbReference type="Proteomes" id="UP000008148">
    <property type="component" value="Chromosome"/>
</dbReference>
<dbReference type="AlphaFoldDB" id="A8APK1"/>
<evidence type="ECO:0000256" key="1">
    <source>
        <dbReference type="SAM" id="Phobius"/>
    </source>
</evidence>
<evidence type="ECO:0000313" key="3">
    <source>
        <dbReference type="Proteomes" id="UP000008148"/>
    </source>
</evidence>
<feature type="transmembrane region" description="Helical" evidence="1">
    <location>
        <begin position="25"/>
        <end position="47"/>
    </location>
</feature>
<reference evidence="2 3" key="1">
    <citation type="submission" date="2007-08" db="EMBL/GenBank/DDBJ databases">
        <authorList>
            <consortium name="The Citrobacter koseri Genome Sequencing Project"/>
            <person name="McClelland M."/>
            <person name="Sanderson E.K."/>
            <person name="Porwollik S."/>
            <person name="Spieth J."/>
            <person name="Clifton W.S."/>
            <person name="Latreille P."/>
            <person name="Courtney L."/>
            <person name="Wang C."/>
            <person name="Pepin K."/>
            <person name="Bhonagiri V."/>
            <person name="Nash W."/>
            <person name="Johnson M."/>
            <person name="Thiruvilangam P."/>
            <person name="Wilson R."/>
        </authorList>
    </citation>
    <scope>NUCLEOTIDE SEQUENCE [LARGE SCALE GENOMIC DNA]</scope>
    <source>
        <strain evidence="3">ATCC BAA-895 / CDC 4225-83 / SGSC4696</strain>
    </source>
</reference>
<keyword evidence="1" id="KW-0812">Transmembrane</keyword>
<dbReference type="STRING" id="290338.CKO_04358"/>
<keyword evidence="1" id="KW-1133">Transmembrane helix</keyword>
<keyword evidence="3" id="KW-1185">Reference proteome</keyword>
<dbReference type="HOGENOM" id="CLU_3133870_0_0_6"/>
<keyword evidence="1" id="KW-0472">Membrane</keyword>
<dbReference type="KEGG" id="cko:CKO_04358"/>
<name>A8APK1_CITK8</name>
<evidence type="ECO:0000313" key="2">
    <source>
        <dbReference type="EMBL" id="ABV15414.1"/>
    </source>
</evidence>